<reference evidence="1" key="2">
    <citation type="submission" date="2020-11" db="EMBL/GenBank/DDBJ databases">
        <authorList>
            <person name="McCartney M.A."/>
            <person name="Auch B."/>
            <person name="Kono T."/>
            <person name="Mallez S."/>
            <person name="Becker A."/>
            <person name="Gohl D.M."/>
            <person name="Silverstein K.A.T."/>
            <person name="Koren S."/>
            <person name="Bechman K.B."/>
            <person name="Herman A."/>
            <person name="Abrahante J.E."/>
            <person name="Garbe J."/>
        </authorList>
    </citation>
    <scope>NUCLEOTIDE SEQUENCE</scope>
    <source>
        <strain evidence="1">Duluth1</strain>
        <tissue evidence="1">Whole animal</tissue>
    </source>
</reference>
<reference evidence="1" key="1">
    <citation type="journal article" date="2019" name="bioRxiv">
        <title>The Genome of the Zebra Mussel, Dreissena polymorpha: A Resource for Invasive Species Research.</title>
        <authorList>
            <person name="McCartney M.A."/>
            <person name="Auch B."/>
            <person name="Kono T."/>
            <person name="Mallez S."/>
            <person name="Zhang Y."/>
            <person name="Obille A."/>
            <person name="Becker A."/>
            <person name="Abrahante J.E."/>
            <person name="Garbe J."/>
            <person name="Badalamenti J.P."/>
            <person name="Herman A."/>
            <person name="Mangelson H."/>
            <person name="Liachko I."/>
            <person name="Sullivan S."/>
            <person name="Sone E.D."/>
            <person name="Koren S."/>
            <person name="Silverstein K.A.T."/>
            <person name="Beckman K.B."/>
            <person name="Gohl D.M."/>
        </authorList>
    </citation>
    <scope>NUCLEOTIDE SEQUENCE</scope>
    <source>
        <strain evidence="1">Duluth1</strain>
        <tissue evidence="1">Whole animal</tissue>
    </source>
</reference>
<evidence type="ECO:0000313" key="1">
    <source>
        <dbReference type="EMBL" id="KAH3829015.1"/>
    </source>
</evidence>
<dbReference type="EMBL" id="JAIWYP010000005">
    <property type="protein sequence ID" value="KAH3829015.1"/>
    <property type="molecule type" value="Genomic_DNA"/>
</dbReference>
<sequence length="151" mass="17463">MHVVKKTLLSIRRLQCRQAAVIVPSIRQTLAVQPYKPSLFNHRQTLAVQPYKPSLFNHRQTLAVQSYKPSSLFNHRQTLAVQPYKPSLFNHRQTIAVQPYKPSLFNHRQTFAVQPSRELFEQAAGDVQKIIEERNRGPRADTRLTARARTP</sequence>
<evidence type="ECO:0000313" key="2">
    <source>
        <dbReference type="Proteomes" id="UP000828390"/>
    </source>
</evidence>
<protein>
    <submittedName>
        <fullName evidence="1">Uncharacterized protein</fullName>
    </submittedName>
</protein>
<dbReference type="AlphaFoldDB" id="A0A9D4H5Q7"/>
<name>A0A9D4H5Q7_DREPO</name>
<gene>
    <name evidence="1" type="ORF">DPMN_131003</name>
</gene>
<accession>A0A9D4H5Q7</accession>
<organism evidence="1 2">
    <name type="scientific">Dreissena polymorpha</name>
    <name type="common">Zebra mussel</name>
    <name type="synonym">Mytilus polymorpha</name>
    <dbReference type="NCBI Taxonomy" id="45954"/>
    <lineage>
        <taxon>Eukaryota</taxon>
        <taxon>Metazoa</taxon>
        <taxon>Spiralia</taxon>
        <taxon>Lophotrochozoa</taxon>
        <taxon>Mollusca</taxon>
        <taxon>Bivalvia</taxon>
        <taxon>Autobranchia</taxon>
        <taxon>Heteroconchia</taxon>
        <taxon>Euheterodonta</taxon>
        <taxon>Imparidentia</taxon>
        <taxon>Neoheterodontei</taxon>
        <taxon>Myida</taxon>
        <taxon>Dreissenoidea</taxon>
        <taxon>Dreissenidae</taxon>
        <taxon>Dreissena</taxon>
    </lineage>
</organism>
<dbReference type="Proteomes" id="UP000828390">
    <property type="component" value="Unassembled WGS sequence"/>
</dbReference>
<keyword evidence="2" id="KW-1185">Reference proteome</keyword>
<comment type="caution">
    <text evidence="1">The sequence shown here is derived from an EMBL/GenBank/DDBJ whole genome shotgun (WGS) entry which is preliminary data.</text>
</comment>
<proteinExistence type="predicted"/>